<evidence type="ECO:0000313" key="2">
    <source>
        <dbReference type="EMBL" id="SDW15102.1"/>
    </source>
</evidence>
<protein>
    <submittedName>
        <fullName evidence="2">Uncharacterized membrane protein</fullName>
    </submittedName>
</protein>
<evidence type="ECO:0000256" key="1">
    <source>
        <dbReference type="SAM" id="Phobius"/>
    </source>
</evidence>
<dbReference type="Proteomes" id="UP000198711">
    <property type="component" value="Unassembled WGS sequence"/>
</dbReference>
<dbReference type="InterPro" id="IPR018719">
    <property type="entry name" value="DUF2243_membrane"/>
</dbReference>
<sequence>MTWLSIHFACITCNKHIREAIWNSAFFPNLLTMLSAFIVLAVVVVLLSALSAKRYKTRLAAYPESEELTPVPLTTAAMVLGIGLGGFVDGIVLHQILQWHEMLSKKIPPTDYVNKSVNMFWDGVFHAFCLIVLLVGVVLLWKLLWRKDIARSGNLLVGGMLLGWGLFNIIEGIINHHLLKLHNVREVALNIPAWNWGFLVFSVLLIIAGYSLVNTKKVT</sequence>
<dbReference type="EMBL" id="FNNO01000001">
    <property type="protein sequence ID" value="SDW15102.1"/>
    <property type="molecule type" value="Genomic_DNA"/>
</dbReference>
<name>A0A8X8I8U8_9BACT</name>
<accession>A0A8X8I8U8</accession>
<proteinExistence type="predicted"/>
<keyword evidence="1" id="KW-1133">Transmembrane helix</keyword>
<feature type="transmembrane region" description="Helical" evidence="1">
    <location>
        <begin position="194"/>
        <end position="213"/>
    </location>
</feature>
<keyword evidence="1" id="KW-0472">Membrane</keyword>
<dbReference type="AlphaFoldDB" id="A0A8X8I8U8"/>
<comment type="caution">
    <text evidence="2">The sequence shown here is derived from an EMBL/GenBank/DDBJ whole genome shotgun (WGS) entry which is preliminary data.</text>
</comment>
<feature type="transmembrane region" description="Helical" evidence="1">
    <location>
        <begin position="73"/>
        <end position="99"/>
    </location>
</feature>
<dbReference type="Pfam" id="PF10002">
    <property type="entry name" value="DUF2243"/>
    <property type="match status" value="1"/>
</dbReference>
<evidence type="ECO:0000313" key="3">
    <source>
        <dbReference type="Proteomes" id="UP000198711"/>
    </source>
</evidence>
<feature type="transmembrane region" description="Helical" evidence="1">
    <location>
        <begin position="30"/>
        <end position="52"/>
    </location>
</feature>
<reference evidence="2 3" key="1">
    <citation type="submission" date="2016-10" db="EMBL/GenBank/DDBJ databases">
        <authorList>
            <person name="Varghese N."/>
            <person name="Submissions S."/>
        </authorList>
    </citation>
    <scope>NUCLEOTIDE SEQUENCE [LARGE SCALE GENOMIC DNA]</scope>
    <source>
        <strain evidence="2 3">DSM 25353</strain>
    </source>
</reference>
<gene>
    <name evidence="2" type="ORF">SAMN05444410_101356</name>
</gene>
<organism evidence="2 3">
    <name type="scientific">Hydrobacter penzbergensis</name>
    <dbReference type="NCBI Taxonomy" id="1235997"/>
    <lineage>
        <taxon>Bacteria</taxon>
        <taxon>Pseudomonadati</taxon>
        <taxon>Bacteroidota</taxon>
        <taxon>Chitinophagia</taxon>
        <taxon>Chitinophagales</taxon>
        <taxon>Chitinophagaceae</taxon>
        <taxon>Hydrobacter</taxon>
    </lineage>
</organism>
<keyword evidence="3" id="KW-1185">Reference proteome</keyword>
<feature type="transmembrane region" description="Helical" evidence="1">
    <location>
        <begin position="119"/>
        <end position="141"/>
    </location>
</feature>
<feature type="transmembrane region" description="Helical" evidence="1">
    <location>
        <begin position="153"/>
        <end position="174"/>
    </location>
</feature>
<keyword evidence="1" id="KW-0812">Transmembrane</keyword>